<evidence type="ECO:0000313" key="4">
    <source>
        <dbReference type="EMBL" id="SUD67972.1"/>
    </source>
</evidence>
<keyword evidence="1" id="KW-0677">Repeat</keyword>
<evidence type="ECO:0000313" key="5">
    <source>
        <dbReference type="Proteomes" id="UP000254602"/>
    </source>
</evidence>
<name>A0A379KJ46_PSEPU</name>
<evidence type="ECO:0000256" key="1">
    <source>
        <dbReference type="ARBA" id="ARBA00022737"/>
    </source>
</evidence>
<organism evidence="4 5">
    <name type="scientific">Pseudomonas putida</name>
    <name type="common">Arthrobacter siderocapsulatus</name>
    <dbReference type="NCBI Taxonomy" id="303"/>
    <lineage>
        <taxon>Bacteria</taxon>
        <taxon>Pseudomonadati</taxon>
        <taxon>Pseudomonadota</taxon>
        <taxon>Gammaproteobacteria</taxon>
        <taxon>Pseudomonadales</taxon>
        <taxon>Pseudomonadaceae</taxon>
        <taxon>Pseudomonas</taxon>
    </lineage>
</organism>
<feature type="domain" description="Nephrocystin 3-like N-terminal" evidence="3">
    <location>
        <begin position="280"/>
        <end position="426"/>
    </location>
</feature>
<dbReference type="RefSeq" id="WP_115273831.1">
    <property type="nucleotide sequence ID" value="NZ_UGUY01000001.1"/>
</dbReference>
<protein>
    <recommendedName>
        <fullName evidence="3">Nephrocystin 3-like N-terminal domain-containing protein</fullName>
    </recommendedName>
</protein>
<dbReference type="Proteomes" id="UP000254602">
    <property type="component" value="Unassembled WGS sequence"/>
</dbReference>
<dbReference type="EMBL" id="UGUY01000001">
    <property type="protein sequence ID" value="SUD67972.1"/>
    <property type="molecule type" value="Genomic_DNA"/>
</dbReference>
<proteinExistence type="predicted"/>
<feature type="region of interest" description="Disordered" evidence="2">
    <location>
        <begin position="1994"/>
        <end position="2014"/>
    </location>
</feature>
<dbReference type="SUPFAM" id="SSF52540">
    <property type="entry name" value="P-loop containing nucleoside triphosphate hydrolases"/>
    <property type="match status" value="1"/>
</dbReference>
<dbReference type="NCBIfam" id="NF041816">
    <property type="entry name" value="Avs3a"/>
    <property type="match status" value="1"/>
</dbReference>
<reference evidence="4 5" key="1">
    <citation type="submission" date="2018-06" db="EMBL/GenBank/DDBJ databases">
        <authorList>
            <consortium name="Pathogen Informatics"/>
            <person name="Doyle S."/>
        </authorList>
    </citation>
    <scope>NUCLEOTIDE SEQUENCE [LARGE SCALE GENOMIC DNA]</scope>
    <source>
        <strain evidence="4 5">NCTC7914</strain>
    </source>
</reference>
<dbReference type="Pfam" id="PF24883">
    <property type="entry name" value="NPHP3_N"/>
    <property type="match status" value="1"/>
</dbReference>
<sequence>MAKQGSVGPSRSGDQFHYQWAARQCLGLLAVAGDLVAVAIEGASLDEGVASTIVGDEVIDVGLYYGSEDVIAAKSIRYVQLKHSSRQAHVPWTVSGLKGTIEGFAGRFKELEASLGLDALEKKVRFIFLTNRPMDGTVLEALADITAGSKAPRHLEIDELLKRYAASAGSNVQSFFSAFSVEADEPDLWAQRNLLSRDLSSYLSGPDTEAALQLKELVTRRATDEGAKDRSVRLYDVLRALQVTEIDLLPAPLLISEPKQVLPRVQHAEILAKILTAEHPVVIHADGGVGKSTLSAHLARTMPAGSVTVLYDCFGDGTYRQALKYRHRYRDALVQIANELSGQQLCLPLIPSGGTDPKQFMWAFVSRLKQAIDLLRARKPQASLCIIVDAADNACMAAQEVSERAFVHDLINTDMPDGVRLVFTCRSHRQSLLGAPLNTIIIKLESFTKAETATHLRLSYPEATDAEAAEFAFLSSNNPRVQALAMEGKPSIGDMLRTLGPTPTTVQHAIGGLLTKAIERLKAEWGPTEANQIDLICKGLAVLRPLVPISILAQIAGVPESAVRTFATEFGRPLFVKDSGLHFMDEPAETWFNETFKPDAASLDAFLTKLKPLAVTSSYVAAALPQLLLSAGRMDELIALALSNASLPELNPLERRDVELQRLMFALRACLQHGRHVAAAKLALKLGGEVAGEARQNTLIQQNTDIASILLAPDRIEEMVSRRTFDGGFFGSHHAYEAVLLAGNDDLIPEARSRLRMAWESLIAWSKLPPKRRKEDNIDDADIAELAIGVLRLRGPAESAQFLKAWNLKSTVLRATKCVAARLADVGDFKRMDELAEHAEGDAWMLLGLATEAVRVAHLLPAEPLRHLMGILVDPKVKLPEEHFSWRSGSSVLDGVRSAITLALRCLPRDDATWAETLLRYLPEDPPHQLHDFDDERADFIRAYALEAALRGKRIELIDLAPKDIRLELETKGSAVKSRQASQLQQVTGGLLPWFVLAAEIACGRQSPNLDYEVELALGHTKSASSRDYQRNFNWERAVAIEWVQILRDAGSIEPAQVDALLKWVDTNDRVYSSTLTRMCHIAARTAGMGELSLRLSSKAFDQIIASRSDAEAQVDDLQELARAIFCVSKSEAAAYFDKAIDIASKIGEEHLSRWTTFLDLSDAAHRPGQARPKTAYRLSRIAELSYEHMARDKYMDWDRLVEGLVGLCPSSSLAILSRWRDREFGVAGELFPVAIYSLIDRGLLPKKAAVALSGTEAGWKRASDIKAAIEAESDNIRKRSILQIAFRFLRIQTHETPIWRKLKVLADSVAMSLPDLERLLHVSVAKEPGESVTAARTSRSGPRNEMEEPDWDAIFNGVDLCDPAAVVAARRSLKTNNGRSYASEFYEQGCRRAKLSEFDGYLRALQLVDDFSVFSFMDIIRHLPDASKRLLSVRNELRKAALLLAASEPNRVGRRGWGNKGPFDGLYAEGIIAEKDVASARIKGYLSQLDALDANDLFHLVEPLSRHLTSDEADEVLNFGLDLLEDILEGKDGDGPWNDSLAPSSSCEEALAGYLWAGLARPSTAERWEHAHCVRNCLELDWRSLLSALATRASGADPQPFADRGLVFYEWHARQWLCIALARGAMDVPRAVTPFLAFLDSCAREQHVVIRHFASDALRRLHEVHMLSSDLLDIANGANRAALPKDVYDHSEYGIVDDNASDDEAVDDDERYFFGIDIGPYWFAPLGRVFGLNQQSIEQQARAVLRGRMSLGPRRRVDDQRYERGLFRGRETSHSHGSMPRVEDCVVYQSYHAMMFVAGQLLETKPVRRRADEEKDPFDDWLRGQLLTRGDDRWLADRRDPEILNVASSGGDRSDTSWCWQVDRQYLDDQLTTDDGMTVLWGHWTTTDAANGETASVRSVLVPSCHADALLTAMQTSPSPGEIYLPDADHNDNWEDVDDPELRLLGWVKSGSDSMNLDEYDPWAGRVENPGPQPCQEILNGLNPMMDSEARSWTLPDGGRARSESWSRSTGYGEERDVLNGTRLSADDKFIRALLNGHPNTSLVVCVKVRRKPPKDKTDNDDYSFYNYPYNRYYLIGHDGITRSL</sequence>
<evidence type="ECO:0000259" key="3">
    <source>
        <dbReference type="Pfam" id="PF24883"/>
    </source>
</evidence>
<evidence type="ECO:0000256" key="2">
    <source>
        <dbReference type="SAM" id="MobiDB-lite"/>
    </source>
</evidence>
<gene>
    <name evidence="4" type="ORF">NCTC7914_02093</name>
</gene>
<dbReference type="InterPro" id="IPR027417">
    <property type="entry name" value="P-loop_NTPase"/>
</dbReference>
<dbReference type="InterPro" id="IPR056884">
    <property type="entry name" value="NPHP3-like_N"/>
</dbReference>
<accession>A0A379KJ46</accession>